<dbReference type="Pfam" id="PF00291">
    <property type="entry name" value="PALP"/>
    <property type="match status" value="1"/>
</dbReference>
<dbReference type="InterPro" id="IPR001926">
    <property type="entry name" value="TrpB-like_PALP"/>
</dbReference>
<evidence type="ECO:0000256" key="2">
    <source>
        <dbReference type="ARBA" id="ARBA00022898"/>
    </source>
</evidence>
<dbReference type="PANTHER" id="PTHR10314">
    <property type="entry name" value="CYSTATHIONINE BETA-SYNTHASE"/>
    <property type="match status" value="1"/>
</dbReference>
<feature type="domain" description="Tryptophan synthase beta chain-like PALP" evidence="3">
    <location>
        <begin position="17"/>
        <end position="291"/>
    </location>
</feature>
<dbReference type="SUPFAM" id="SSF53686">
    <property type="entry name" value="Tryptophan synthase beta subunit-like PLP-dependent enzymes"/>
    <property type="match status" value="1"/>
</dbReference>
<evidence type="ECO:0000259" key="3">
    <source>
        <dbReference type="Pfam" id="PF00291"/>
    </source>
</evidence>
<dbReference type="CDD" id="cd01561">
    <property type="entry name" value="CBS_like"/>
    <property type="match status" value="1"/>
</dbReference>
<reference evidence="4 5" key="1">
    <citation type="submission" date="2020-10" db="EMBL/GenBank/DDBJ databases">
        <title>Connecting structure to function with the recovery of over 1000 high-quality activated sludge metagenome-assembled genomes encoding full-length rRNA genes using long-read sequencing.</title>
        <authorList>
            <person name="Singleton C.M."/>
            <person name="Petriglieri F."/>
            <person name="Kristensen J.M."/>
            <person name="Kirkegaard R.H."/>
            <person name="Michaelsen T.Y."/>
            <person name="Andersen M.H."/>
            <person name="Karst S.M."/>
            <person name="Dueholm M.S."/>
            <person name="Nielsen P.H."/>
            <person name="Albertsen M."/>
        </authorList>
    </citation>
    <scope>NUCLEOTIDE SEQUENCE [LARGE SCALE GENOMIC DNA]</scope>
    <source>
        <strain evidence="4">Ribe_18-Q3-R11-54_MAXAC.273</strain>
    </source>
</reference>
<dbReference type="EMBL" id="JADKGY010000005">
    <property type="protein sequence ID" value="MBK9982216.1"/>
    <property type="molecule type" value="Genomic_DNA"/>
</dbReference>
<dbReference type="AlphaFoldDB" id="A0A9D7STW9"/>
<dbReference type="GO" id="GO:0016765">
    <property type="term" value="F:transferase activity, transferring alkyl or aryl (other than methyl) groups"/>
    <property type="evidence" value="ECO:0007669"/>
    <property type="project" value="UniProtKB-ARBA"/>
</dbReference>
<dbReference type="Proteomes" id="UP000808337">
    <property type="component" value="Unassembled WGS sequence"/>
</dbReference>
<dbReference type="PROSITE" id="PS00901">
    <property type="entry name" value="CYS_SYNTHASE"/>
    <property type="match status" value="1"/>
</dbReference>
<evidence type="ECO:0000313" key="4">
    <source>
        <dbReference type="EMBL" id="MBK9982216.1"/>
    </source>
</evidence>
<accession>A0A9D7STW9</accession>
<keyword evidence="2" id="KW-0663">Pyridoxal phosphate</keyword>
<protein>
    <submittedName>
        <fullName evidence="4">Cysteine synthase family protein</fullName>
    </submittedName>
</protein>
<dbReference type="InterPro" id="IPR050214">
    <property type="entry name" value="Cys_Synth/Cystath_Beta-Synth"/>
</dbReference>
<dbReference type="InterPro" id="IPR036052">
    <property type="entry name" value="TrpB-like_PALP_sf"/>
</dbReference>
<name>A0A9D7STW9_9BACT</name>
<evidence type="ECO:0000256" key="1">
    <source>
        <dbReference type="ARBA" id="ARBA00001933"/>
    </source>
</evidence>
<dbReference type="InterPro" id="IPR001216">
    <property type="entry name" value="P-phosphate_BS"/>
</dbReference>
<organism evidence="4 5">
    <name type="scientific">Candidatus Opimibacter skivensis</name>
    <dbReference type="NCBI Taxonomy" id="2982028"/>
    <lineage>
        <taxon>Bacteria</taxon>
        <taxon>Pseudomonadati</taxon>
        <taxon>Bacteroidota</taxon>
        <taxon>Saprospiria</taxon>
        <taxon>Saprospirales</taxon>
        <taxon>Saprospiraceae</taxon>
        <taxon>Candidatus Opimibacter</taxon>
    </lineage>
</organism>
<dbReference type="GO" id="GO:0006535">
    <property type="term" value="P:cysteine biosynthetic process from serine"/>
    <property type="evidence" value="ECO:0007669"/>
    <property type="project" value="InterPro"/>
</dbReference>
<proteinExistence type="predicted"/>
<comment type="cofactor">
    <cofactor evidence="1">
        <name>pyridoxal 5'-phosphate</name>
        <dbReference type="ChEBI" id="CHEBI:597326"/>
    </cofactor>
</comment>
<dbReference type="Gene3D" id="3.40.50.1100">
    <property type="match status" value="2"/>
</dbReference>
<gene>
    <name evidence="4" type="ORF">IPP15_07295</name>
</gene>
<sequence>MITQLGHNTKTLLGLPIIGNTPLLLIKSLSTDRVRIWAKAEWEQPGGSVKARAAHAIISAAIKTGQLNRNISLLDASSGNTAIAYATLLHNLGWIPTICLPSNASSERKALLTALGVKLILTSPLEGTDGAQEVAKEIYASNPGAYFYADQYSNEANWKAHYLTTAQEIWRQTNGQITHFVAGLGTTGTFTGTGRRLKELGDVKLIALQPNSPLHGLEGWKHLNTAHTPAIYDPHLADVTLEIDSDQAFKMIRFIADHEGLYISPSGAANLIGAIEVASGISDGDIVTTIADTLERYKEVHKEIFGI</sequence>
<evidence type="ECO:0000313" key="5">
    <source>
        <dbReference type="Proteomes" id="UP000808337"/>
    </source>
</evidence>
<comment type="caution">
    <text evidence="4">The sequence shown here is derived from an EMBL/GenBank/DDBJ whole genome shotgun (WGS) entry which is preliminary data.</text>
</comment>